<dbReference type="KEGG" id="spu:115919435"/>
<evidence type="ECO:0000313" key="1">
    <source>
        <dbReference type="EnsemblMetazoa" id="XP_030829092"/>
    </source>
</evidence>
<dbReference type="AlphaFoldDB" id="A0A7M7MZT3"/>
<protein>
    <recommendedName>
        <fullName evidence="3">DUF5050 domain-containing protein</fullName>
    </recommendedName>
</protein>
<reference evidence="2" key="1">
    <citation type="submission" date="2015-02" db="EMBL/GenBank/DDBJ databases">
        <title>Genome sequencing for Strongylocentrotus purpuratus.</title>
        <authorList>
            <person name="Murali S."/>
            <person name="Liu Y."/>
            <person name="Vee V."/>
            <person name="English A."/>
            <person name="Wang M."/>
            <person name="Skinner E."/>
            <person name="Han Y."/>
            <person name="Muzny D.M."/>
            <person name="Worley K.C."/>
            <person name="Gibbs R.A."/>
        </authorList>
    </citation>
    <scope>NUCLEOTIDE SEQUENCE</scope>
</reference>
<organism evidence="1 2">
    <name type="scientific">Strongylocentrotus purpuratus</name>
    <name type="common">Purple sea urchin</name>
    <dbReference type="NCBI Taxonomy" id="7668"/>
    <lineage>
        <taxon>Eukaryota</taxon>
        <taxon>Metazoa</taxon>
        <taxon>Echinodermata</taxon>
        <taxon>Eleutherozoa</taxon>
        <taxon>Echinozoa</taxon>
        <taxon>Echinoidea</taxon>
        <taxon>Euechinoidea</taxon>
        <taxon>Echinacea</taxon>
        <taxon>Camarodonta</taxon>
        <taxon>Echinidea</taxon>
        <taxon>Strongylocentrotidae</taxon>
        <taxon>Strongylocentrotus</taxon>
    </lineage>
</organism>
<dbReference type="RefSeq" id="XP_030829092.1">
    <property type="nucleotide sequence ID" value="XM_030973232.1"/>
</dbReference>
<dbReference type="GeneID" id="115919435"/>
<sequence length="230" mass="26451">MYLIAFDHENELVYAYNETLGHVEIYMENGTHVATKAKLNQIAKLNQTLFVMRLDLKNHILYWLAKESETSVLTSAVYECRLTEESWIEPLNISGFYYDLTIDSEGIVYLVGKGIVRIRRINNQSYETEHIKADNNPLTHADIDDNGLLYYQRLDGSITSVDTKRNQPTTPVTYYQGKNVDCIRVYGGVLYWYIQGDGIIYTKSLDKSTNDGQMELTPGEYIVFYIIPVS</sequence>
<dbReference type="Proteomes" id="UP000007110">
    <property type="component" value="Unassembled WGS sequence"/>
</dbReference>
<accession>A0A7M7MZT3</accession>
<proteinExistence type="predicted"/>
<dbReference type="SUPFAM" id="SSF63825">
    <property type="entry name" value="YWTD domain"/>
    <property type="match status" value="1"/>
</dbReference>
<evidence type="ECO:0000313" key="2">
    <source>
        <dbReference type="Proteomes" id="UP000007110"/>
    </source>
</evidence>
<name>A0A7M7MZT3_STRPU</name>
<dbReference type="InParanoid" id="A0A7M7MZT3"/>
<reference evidence="1" key="2">
    <citation type="submission" date="2021-01" db="UniProtKB">
        <authorList>
            <consortium name="EnsemblMetazoa"/>
        </authorList>
    </citation>
    <scope>IDENTIFICATION</scope>
</reference>
<dbReference type="EnsemblMetazoa" id="XM_030973232">
    <property type="protein sequence ID" value="XP_030829092"/>
    <property type="gene ID" value="LOC115919435"/>
</dbReference>
<keyword evidence="2" id="KW-1185">Reference proteome</keyword>
<evidence type="ECO:0008006" key="3">
    <source>
        <dbReference type="Google" id="ProtNLM"/>
    </source>
</evidence>